<evidence type="ECO:0000313" key="7">
    <source>
        <dbReference type="Proteomes" id="UP001497522"/>
    </source>
</evidence>
<evidence type="ECO:0000313" key="6">
    <source>
        <dbReference type="EMBL" id="CAK9876980.1"/>
    </source>
</evidence>
<reference evidence="6" key="1">
    <citation type="submission" date="2024-03" db="EMBL/GenBank/DDBJ databases">
        <authorList>
            <consortium name="ELIXIR-Norway"/>
            <consortium name="Elixir Norway"/>
        </authorList>
    </citation>
    <scope>NUCLEOTIDE SEQUENCE</scope>
</reference>
<feature type="region of interest" description="Disordered" evidence="4">
    <location>
        <begin position="1"/>
        <end position="29"/>
    </location>
</feature>
<gene>
    <name evidence="6" type="ORF">CSSPJE1EN2_LOCUS19022</name>
</gene>
<evidence type="ECO:0000256" key="1">
    <source>
        <dbReference type="ARBA" id="ARBA00022723"/>
    </source>
</evidence>
<keyword evidence="1 3" id="KW-0479">Metal-binding</keyword>
<comment type="similarity">
    <text evidence="3">Belongs to the iron/ascorbate-dependent oxidoreductase family.</text>
</comment>
<sequence length="416" mass="46192">MCDFSSMTTASSYPASLLGGKNSSTMPPEQHWKLVKAEEVEKSKLLRVASVDLEEFVWPQDERPSVPHNDFQGAEGLPLIDMGELQTGITTEEEEGPPSHRRNQIAKDLVKSFSDWGFVQLVNHGVSTHVIQAMQTQAQKFFDLPLEQKEKGKLIVTPGSTNKNEGFGYGVESGIFYVGRPWIDRFQCRWSPVDSIPDLADNVYSEDAHDAQEFSGSMQDYNRSLDKLTAQILELCAEGLGLESSTFTKAYLGTAGDCIARMNYYPPCPLPSLTLGLGAHSDPNLLTILHQCKVGGLQIYRDGSWFSVKPLPNSFIVNVGDSFEAWTNGRFKSVKHRAVVNATASRLSIAYFSNPPSSSIMTIPQKLINSQHPLQFRPAFTWGDYKSHLMEMHQKPNGIKASKAWLRSSSSSINSH</sequence>
<dbReference type="PRINTS" id="PR00682">
    <property type="entry name" value="IPNSYNTHASE"/>
</dbReference>
<organism evidence="6 7">
    <name type="scientific">Sphagnum jensenii</name>
    <dbReference type="NCBI Taxonomy" id="128206"/>
    <lineage>
        <taxon>Eukaryota</taxon>
        <taxon>Viridiplantae</taxon>
        <taxon>Streptophyta</taxon>
        <taxon>Embryophyta</taxon>
        <taxon>Bryophyta</taxon>
        <taxon>Sphagnophytina</taxon>
        <taxon>Sphagnopsida</taxon>
        <taxon>Sphagnales</taxon>
        <taxon>Sphagnaceae</taxon>
        <taxon>Sphagnum</taxon>
    </lineage>
</organism>
<evidence type="ECO:0000256" key="3">
    <source>
        <dbReference type="RuleBase" id="RU003682"/>
    </source>
</evidence>
<dbReference type="InterPro" id="IPR027443">
    <property type="entry name" value="IPNS-like_sf"/>
</dbReference>
<dbReference type="Gene3D" id="2.60.120.330">
    <property type="entry name" value="B-lactam Antibiotic, Isopenicillin N Synthase, Chain"/>
    <property type="match status" value="1"/>
</dbReference>
<dbReference type="InterPro" id="IPR026992">
    <property type="entry name" value="DIOX_N"/>
</dbReference>
<protein>
    <recommendedName>
        <fullName evidence="5">Fe2OG dioxygenase domain-containing protein</fullName>
    </recommendedName>
</protein>
<keyword evidence="3" id="KW-0560">Oxidoreductase</keyword>
<dbReference type="Pfam" id="PF14226">
    <property type="entry name" value="DIOX_N"/>
    <property type="match status" value="1"/>
</dbReference>
<feature type="domain" description="Fe2OG dioxygenase" evidence="5">
    <location>
        <begin position="254"/>
        <end position="355"/>
    </location>
</feature>
<dbReference type="PROSITE" id="PS51471">
    <property type="entry name" value="FE2OG_OXY"/>
    <property type="match status" value="1"/>
</dbReference>
<feature type="compositionally biased region" description="Polar residues" evidence="4">
    <location>
        <begin position="1"/>
        <end position="14"/>
    </location>
</feature>
<evidence type="ECO:0000256" key="4">
    <source>
        <dbReference type="SAM" id="MobiDB-lite"/>
    </source>
</evidence>
<accession>A0ABP1BMI2</accession>
<name>A0ABP1BMI2_9BRYO</name>
<keyword evidence="2 3" id="KW-0408">Iron</keyword>
<dbReference type="EMBL" id="OZ023706">
    <property type="protein sequence ID" value="CAK9876980.1"/>
    <property type="molecule type" value="Genomic_DNA"/>
</dbReference>
<dbReference type="PANTHER" id="PTHR47990">
    <property type="entry name" value="2-OXOGLUTARATE (2OG) AND FE(II)-DEPENDENT OXYGENASE SUPERFAMILY PROTEIN-RELATED"/>
    <property type="match status" value="1"/>
</dbReference>
<dbReference type="InterPro" id="IPR050231">
    <property type="entry name" value="Iron_ascorbate_oxido_reductase"/>
</dbReference>
<proteinExistence type="inferred from homology"/>
<keyword evidence="7" id="KW-1185">Reference proteome</keyword>
<evidence type="ECO:0000256" key="2">
    <source>
        <dbReference type="ARBA" id="ARBA00023004"/>
    </source>
</evidence>
<dbReference type="SUPFAM" id="SSF51197">
    <property type="entry name" value="Clavaminate synthase-like"/>
    <property type="match status" value="1"/>
</dbReference>
<dbReference type="InterPro" id="IPR005123">
    <property type="entry name" value="Oxoglu/Fe-dep_dioxygenase_dom"/>
</dbReference>
<evidence type="ECO:0000259" key="5">
    <source>
        <dbReference type="PROSITE" id="PS51471"/>
    </source>
</evidence>
<dbReference type="Proteomes" id="UP001497522">
    <property type="component" value="Chromosome 5"/>
</dbReference>
<dbReference type="InterPro" id="IPR044861">
    <property type="entry name" value="IPNS-like_FE2OG_OXY"/>
</dbReference>
<dbReference type="Pfam" id="PF03171">
    <property type="entry name" value="2OG-FeII_Oxy"/>
    <property type="match status" value="1"/>
</dbReference>